<evidence type="ECO:0000256" key="1">
    <source>
        <dbReference type="SAM" id="SignalP"/>
    </source>
</evidence>
<reference evidence="2" key="1">
    <citation type="journal article" date="2021" name="Open Biol.">
        <title>Shared evolutionary footprints suggest mitochondrial oxidative damage underlies multiple complex I losses in fungi.</title>
        <authorList>
            <person name="Schikora-Tamarit M.A."/>
            <person name="Marcet-Houben M."/>
            <person name="Nosek J."/>
            <person name="Gabaldon T."/>
        </authorList>
    </citation>
    <scope>NUCLEOTIDE SEQUENCE</scope>
    <source>
        <strain evidence="2">CBS2887</strain>
    </source>
</reference>
<name>A0A9P8TQD7_WICPI</name>
<dbReference type="AlphaFoldDB" id="A0A9P8TQD7"/>
<feature type="chain" id="PRO_5040323280" evidence="1">
    <location>
        <begin position="17"/>
        <end position="70"/>
    </location>
</feature>
<dbReference type="EMBL" id="JAEUBG010000861">
    <property type="protein sequence ID" value="KAH3687361.1"/>
    <property type="molecule type" value="Genomic_DNA"/>
</dbReference>
<evidence type="ECO:0000313" key="3">
    <source>
        <dbReference type="Proteomes" id="UP000774326"/>
    </source>
</evidence>
<dbReference type="Proteomes" id="UP000774326">
    <property type="component" value="Unassembled WGS sequence"/>
</dbReference>
<evidence type="ECO:0000313" key="2">
    <source>
        <dbReference type="EMBL" id="KAH3687361.1"/>
    </source>
</evidence>
<keyword evidence="3" id="KW-1185">Reference proteome</keyword>
<organism evidence="2 3">
    <name type="scientific">Wickerhamomyces pijperi</name>
    <name type="common">Yeast</name>
    <name type="synonym">Pichia pijperi</name>
    <dbReference type="NCBI Taxonomy" id="599730"/>
    <lineage>
        <taxon>Eukaryota</taxon>
        <taxon>Fungi</taxon>
        <taxon>Dikarya</taxon>
        <taxon>Ascomycota</taxon>
        <taxon>Saccharomycotina</taxon>
        <taxon>Saccharomycetes</taxon>
        <taxon>Phaffomycetales</taxon>
        <taxon>Wickerhamomycetaceae</taxon>
        <taxon>Wickerhamomyces</taxon>
    </lineage>
</organism>
<reference evidence="2" key="2">
    <citation type="submission" date="2021-01" db="EMBL/GenBank/DDBJ databases">
        <authorList>
            <person name="Schikora-Tamarit M.A."/>
        </authorList>
    </citation>
    <scope>NUCLEOTIDE SEQUENCE</scope>
    <source>
        <strain evidence="2">CBS2887</strain>
    </source>
</reference>
<keyword evidence="1" id="KW-0732">Signal</keyword>
<accession>A0A9P8TQD7</accession>
<protein>
    <submittedName>
        <fullName evidence="2">Uncharacterized protein</fullName>
    </submittedName>
</protein>
<feature type="signal peptide" evidence="1">
    <location>
        <begin position="1"/>
        <end position="16"/>
    </location>
</feature>
<proteinExistence type="predicted"/>
<comment type="caution">
    <text evidence="2">The sequence shown here is derived from an EMBL/GenBank/DDBJ whole genome shotgun (WGS) entry which is preliminary data.</text>
</comment>
<sequence>MCGVLVLDVLDDWIHALLIVDVVTKPWGVNDVDVQTDIVLKQLVGGNGDLSGLGQQILQGGGFLSALRLD</sequence>
<gene>
    <name evidence="2" type="ORF">WICPIJ_001638</name>
</gene>